<feature type="transmembrane region" description="Helical" evidence="5">
    <location>
        <begin position="24"/>
        <end position="42"/>
    </location>
</feature>
<dbReference type="Pfam" id="PF04357">
    <property type="entry name" value="TamB"/>
    <property type="match status" value="1"/>
</dbReference>
<comment type="subcellular location">
    <subcellularLocation>
        <location evidence="1">Membrane</location>
        <topology evidence="1">Single-pass membrane protein</topology>
    </subcellularLocation>
</comment>
<dbReference type="PANTHER" id="PTHR36985:SF1">
    <property type="entry name" value="TRANSLOCATION AND ASSEMBLY MODULE SUBUNIT TAMB"/>
    <property type="match status" value="1"/>
</dbReference>
<dbReference type="PANTHER" id="PTHR36985">
    <property type="entry name" value="TRANSLOCATION AND ASSEMBLY MODULE SUBUNIT TAMB"/>
    <property type="match status" value="1"/>
</dbReference>
<evidence type="ECO:0000313" key="8">
    <source>
        <dbReference type="Proteomes" id="UP001380365"/>
    </source>
</evidence>
<reference evidence="7 8" key="1">
    <citation type="submission" date="2023-12" db="EMBL/GenBank/DDBJ databases">
        <title>Gut-associated functions are favored during microbiome assembly across C. elegans life.</title>
        <authorList>
            <person name="Zimmermann J."/>
        </authorList>
    </citation>
    <scope>NUCLEOTIDE SEQUENCE [LARGE SCALE GENOMIC DNA]</scope>
    <source>
        <strain evidence="7 8">JUb134</strain>
    </source>
</reference>
<dbReference type="InterPro" id="IPR007452">
    <property type="entry name" value="TamB_C"/>
</dbReference>
<dbReference type="Proteomes" id="UP001380365">
    <property type="component" value="Unassembled WGS sequence"/>
</dbReference>
<proteinExistence type="predicted"/>
<feature type="domain" description="Translocation and assembly module TamB C-terminal" evidence="6">
    <location>
        <begin position="1045"/>
        <end position="1389"/>
    </location>
</feature>
<evidence type="ECO:0000256" key="3">
    <source>
        <dbReference type="ARBA" id="ARBA00022989"/>
    </source>
</evidence>
<comment type="caution">
    <text evidence="7">The sequence shown here is derived from an EMBL/GenBank/DDBJ whole genome shotgun (WGS) entry which is preliminary data.</text>
</comment>
<organism evidence="7 8">
    <name type="scientific">Sphingomonas molluscorum</name>
    <dbReference type="NCBI Taxonomy" id="418184"/>
    <lineage>
        <taxon>Bacteria</taxon>
        <taxon>Pseudomonadati</taxon>
        <taxon>Pseudomonadota</taxon>
        <taxon>Alphaproteobacteria</taxon>
        <taxon>Sphingomonadales</taxon>
        <taxon>Sphingomonadaceae</taxon>
        <taxon>Sphingomonas</taxon>
    </lineage>
</organism>
<keyword evidence="2 5" id="KW-0812">Transmembrane</keyword>
<accession>A0ABU8Q514</accession>
<evidence type="ECO:0000259" key="6">
    <source>
        <dbReference type="Pfam" id="PF04357"/>
    </source>
</evidence>
<name>A0ABU8Q514_9SPHN</name>
<evidence type="ECO:0000256" key="4">
    <source>
        <dbReference type="ARBA" id="ARBA00023136"/>
    </source>
</evidence>
<dbReference type="EMBL" id="JBBGZA010000001">
    <property type="protein sequence ID" value="MEJ5094560.1"/>
    <property type="molecule type" value="Genomic_DNA"/>
</dbReference>
<keyword evidence="4 5" id="KW-0472">Membrane</keyword>
<protein>
    <submittedName>
        <fullName evidence="7">Translocation/assembly module TamB domain-containing protein</fullName>
    </submittedName>
</protein>
<evidence type="ECO:0000313" key="7">
    <source>
        <dbReference type="EMBL" id="MEJ5094560.1"/>
    </source>
</evidence>
<dbReference type="RefSeq" id="WP_204991339.1">
    <property type="nucleotide sequence ID" value="NZ_JBBGZA010000001.1"/>
</dbReference>
<keyword evidence="3 5" id="KW-1133">Transmembrane helix</keyword>
<evidence type="ECO:0000256" key="5">
    <source>
        <dbReference type="SAM" id="Phobius"/>
    </source>
</evidence>
<keyword evidence="8" id="KW-1185">Reference proteome</keyword>
<evidence type="ECO:0000256" key="2">
    <source>
        <dbReference type="ARBA" id="ARBA00022692"/>
    </source>
</evidence>
<sequence length="1389" mass="147151">MSDEDTPEAPVVAVRRRGRWARRIAGALLLVLGAIAALLLLLDTGPGHRLIANRVAALQPKDGMRYRIGRIEGSIYGRARLIDVRVYDPKGLVFRAPVANLDWSPFAWFSNRLDITRLVIPRGILAKLPQPRPTGRKGPILPGFDIRIGALRIDRLEVEPAVTGVARVGRLQGRADIRSGRALVDLAARIDGSDLLRVHLDAEPDRDRFEVATRAIGRADGVLARLSGIRCPLTLRIDGDGTWTRWQGSALGIAGDTRVIDLTLGNRAGAYTLGGTLAPASLLHGKLQRLSAPRVLVNGAATLANRRLEGRLGLRSRALALEAEGGLDLARRGYRDLRLHARLLQPTALFPNMSGRNIELRAILEGEFATAAFDYRLTADRLAFDDTGFEGARASGKGRLSPAPVTVPIRVTAQRVTGVGDVAGGILRNLSVDGALKVTARTLTGTNLRLRSDKLNGTIMLVLDLRNGRYEVGLTGGLRRYLIPGLGIVDVQSRLTVVPGPNGRGTRIVGRGAAQMVRLDNGFFRSLTEGLPRITTGLERGADGVLYFRNLVLTSPGLTLSGNGLRRRDGTFRFVGQGRQRTYGPVSLVLDGRIEKPTLDLRFQRPNDTLGLRDVTAHLDPTAEGFAFTAGGGSRLGPFTGAGRILLPRGQDASIAVDRLDVSGTRASGAIAIVEGGFDGRLAFGGGGLSGEIRFVPQGGIQRIDIAADARNAQLGGQGRVRTGRLEASLLLDPDRTTIDATLTAQGLRRGALSIARLAANAKLRGGEGEVRASIAGSQGRAFAIQSVTQVTADEYRVQAQGSLDGRTLRLETPAVIRREADGGWRIAPTRFTFAGGEAQASGRFGGGDTEVALQLTRMPLTVLDIGYPGLGLSGNASGKLDYALRDGVPSGRVNMTVRGLSRASLVLASRPIDIGLAAVLDSNKIGARALLASGGKIIGRAQARLAPLGSGGTLASRIANAPLAAQLRYDGPADTLWRATGIELFDLSGPLAIGADVSGRLADPQIRGSLRATNARIESGATGTVLTQVNAQGRFGGSRLVIDRFSASDGRSGQVSGTGTFDLAAVRGFGIDLALEAQRARLINTDTLAATVTGPITIRSDGSGGTIGGEVRLNEGRYQLGKASASAPLPRIAIREINLPGGDEQDEVPRRPWRLNLQARASKGLMVSGLGLSSEWSADLTIRGEPTNPSIRGRADLVQGDVEFAGREFELERGNIRFDGSVPANPALDISADADAEGLNANIRVTGTALKPEIDFTSTPALPQDELLSRLLFGTSITNLSAPEALQLAAAVAALQDGDTGLNPINAVRRATGLDRLRILPADPQTGQGTSVAAGKYLTRRFYAEIVTDGQGYSATNVEFRVTRWLSLLSSISTIGRQSANLRVSRDY</sequence>
<evidence type="ECO:0000256" key="1">
    <source>
        <dbReference type="ARBA" id="ARBA00004167"/>
    </source>
</evidence>
<gene>
    <name evidence="7" type="ORF">WH159_08390</name>
</gene>